<dbReference type="SUPFAM" id="SSF52402">
    <property type="entry name" value="Adenine nucleotide alpha hydrolases-like"/>
    <property type="match status" value="1"/>
</dbReference>
<organism evidence="3 4">
    <name type="scientific">Tegillarca granosa</name>
    <name type="common">Malaysian cockle</name>
    <name type="synonym">Anadara granosa</name>
    <dbReference type="NCBI Taxonomy" id="220873"/>
    <lineage>
        <taxon>Eukaryota</taxon>
        <taxon>Metazoa</taxon>
        <taxon>Spiralia</taxon>
        <taxon>Lophotrochozoa</taxon>
        <taxon>Mollusca</taxon>
        <taxon>Bivalvia</taxon>
        <taxon>Autobranchia</taxon>
        <taxon>Pteriomorphia</taxon>
        <taxon>Arcoida</taxon>
        <taxon>Arcoidea</taxon>
        <taxon>Arcidae</taxon>
        <taxon>Tegillarca</taxon>
    </lineage>
</organism>
<dbReference type="InterPro" id="IPR014729">
    <property type="entry name" value="Rossmann-like_a/b/a_fold"/>
</dbReference>
<dbReference type="PANTHER" id="PTHR31964:SF113">
    <property type="entry name" value="USPA DOMAIN-CONTAINING PROTEIN"/>
    <property type="match status" value="1"/>
</dbReference>
<gene>
    <name evidence="3" type="ORF">KUTeg_018016</name>
</gene>
<feature type="domain" description="UspA" evidence="2">
    <location>
        <begin position="21"/>
        <end position="155"/>
    </location>
</feature>
<dbReference type="InterPro" id="IPR006016">
    <property type="entry name" value="UspA"/>
</dbReference>
<reference evidence="3 4" key="1">
    <citation type="submission" date="2022-12" db="EMBL/GenBank/DDBJ databases">
        <title>Chromosome-level genome of Tegillarca granosa.</title>
        <authorList>
            <person name="Kim J."/>
        </authorList>
    </citation>
    <scope>NUCLEOTIDE SEQUENCE [LARGE SCALE GENOMIC DNA]</scope>
    <source>
        <strain evidence="3">Teg-2019</strain>
        <tissue evidence="3">Adductor muscle</tissue>
    </source>
</reference>
<dbReference type="PRINTS" id="PR01438">
    <property type="entry name" value="UNVRSLSTRESS"/>
</dbReference>
<dbReference type="CDD" id="cd23659">
    <property type="entry name" value="USP_At3g01520-like"/>
    <property type="match status" value="1"/>
</dbReference>
<comment type="caution">
    <text evidence="3">The sequence shown here is derived from an EMBL/GenBank/DDBJ whole genome shotgun (WGS) entry which is preliminary data.</text>
</comment>
<dbReference type="Proteomes" id="UP001217089">
    <property type="component" value="Unassembled WGS sequence"/>
</dbReference>
<accession>A0ABQ9EGM2</accession>
<dbReference type="InterPro" id="IPR006015">
    <property type="entry name" value="Universal_stress_UspA"/>
</dbReference>
<name>A0ABQ9EGM2_TEGGR</name>
<keyword evidence="1" id="KW-0175">Coiled coil</keyword>
<dbReference type="Pfam" id="PF00582">
    <property type="entry name" value="Usp"/>
    <property type="match status" value="1"/>
</dbReference>
<dbReference type="PANTHER" id="PTHR31964">
    <property type="entry name" value="ADENINE NUCLEOTIDE ALPHA HYDROLASES-LIKE SUPERFAMILY PROTEIN"/>
    <property type="match status" value="1"/>
</dbReference>
<dbReference type="Gene3D" id="3.40.50.620">
    <property type="entry name" value="HUPs"/>
    <property type="match status" value="1"/>
</dbReference>
<protein>
    <recommendedName>
        <fullName evidence="2">UspA domain-containing protein</fullName>
    </recommendedName>
</protein>
<evidence type="ECO:0000259" key="2">
    <source>
        <dbReference type="Pfam" id="PF00582"/>
    </source>
</evidence>
<proteinExistence type="predicted"/>
<feature type="coiled-coil region" evidence="1">
    <location>
        <begin position="68"/>
        <end position="95"/>
    </location>
</feature>
<evidence type="ECO:0000313" key="4">
    <source>
        <dbReference type="Proteomes" id="UP001217089"/>
    </source>
</evidence>
<evidence type="ECO:0000313" key="3">
    <source>
        <dbReference type="EMBL" id="KAJ8304433.1"/>
    </source>
</evidence>
<evidence type="ECO:0000256" key="1">
    <source>
        <dbReference type="SAM" id="Coils"/>
    </source>
</evidence>
<sequence length="156" mass="17716">MLSVKERRMADTTESDERVAIVAMDGSKHAEQAWQWFLENIHKEGDRCILLYCVDHPVWMPTDPHQIAQAYHEEERRAQRVLDKLKELVQQSSAKSEVVKAIGEPGETIVKKAEEIGAELIVVGCRGLGQIRRTFLGSVSDYVLHHSSVPVFVCRH</sequence>
<keyword evidence="4" id="KW-1185">Reference proteome</keyword>
<dbReference type="EMBL" id="JARBDR010000903">
    <property type="protein sequence ID" value="KAJ8304433.1"/>
    <property type="molecule type" value="Genomic_DNA"/>
</dbReference>